<accession>A0A098R2C5</accession>
<dbReference type="InterPro" id="IPR036759">
    <property type="entry name" value="TPK_catalytic_sf"/>
</dbReference>
<dbReference type="GO" id="GO:0009229">
    <property type="term" value="P:thiamine diphosphate biosynthetic process"/>
    <property type="evidence" value="ECO:0007669"/>
    <property type="project" value="InterPro"/>
</dbReference>
<feature type="domain" description="Thiamin pyrophosphokinase catalytic" evidence="6">
    <location>
        <begin position="2"/>
        <end position="91"/>
    </location>
</feature>
<reference evidence="8 9" key="1">
    <citation type="submission" date="2014-05" db="EMBL/GenBank/DDBJ databases">
        <title>De novo Genome Sequence of Spirocheata sp.</title>
        <authorList>
            <person name="Shivani Y."/>
            <person name="Subhash Y."/>
            <person name="Tushar L."/>
            <person name="Sasikala C."/>
            <person name="Ramana C.V."/>
        </authorList>
    </citation>
    <scope>NUCLEOTIDE SEQUENCE [LARGE SCALE GENOMIC DNA]</scope>
    <source>
        <strain evidence="8 9">JC230</strain>
    </source>
</reference>
<dbReference type="EMBL" id="JNUP01000001">
    <property type="protein sequence ID" value="KGE73936.1"/>
    <property type="molecule type" value="Genomic_DNA"/>
</dbReference>
<dbReference type="eggNOG" id="COG1564">
    <property type="taxonomic scope" value="Bacteria"/>
</dbReference>
<keyword evidence="4" id="KW-0067">ATP-binding</keyword>
<evidence type="ECO:0000256" key="3">
    <source>
        <dbReference type="ARBA" id="ARBA00022777"/>
    </source>
</evidence>
<dbReference type="Gene3D" id="3.40.50.10240">
    <property type="entry name" value="Thiamin pyrophosphokinase, catalytic domain"/>
    <property type="match status" value="1"/>
</dbReference>
<dbReference type="Proteomes" id="UP000029692">
    <property type="component" value="Unassembled WGS sequence"/>
</dbReference>
<comment type="caution">
    <text evidence="8">The sequence shown here is derived from an EMBL/GenBank/DDBJ whole genome shotgun (WGS) entry which is preliminary data.</text>
</comment>
<dbReference type="InterPro" id="IPR007373">
    <property type="entry name" value="Thiamin_PyroPKinase_B1-bd"/>
</dbReference>
<dbReference type="PANTHER" id="PTHR41299:SF1">
    <property type="entry name" value="THIAMINE PYROPHOSPHOKINASE"/>
    <property type="match status" value="1"/>
</dbReference>
<dbReference type="Pfam" id="PF04265">
    <property type="entry name" value="TPK_B1_binding"/>
    <property type="match status" value="1"/>
</dbReference>
<dbReference type="STRING" id="1480694.DC28_01795"/>
<keyword evidence="3" id="KW-0418">Kinase</keyword>
<evidence type="ECO:0000256" key="5">
    <source>
        <dbReference type="NCBIfam" id="TIGR01378"/>
    </source>
</evidence>
<dbReference type="AlphaFoldDB" id="A0A098R2C5"/>
<dbReference type="InterPro" id="IPR006282">
    <property type="entry name" value="Thi_PPkinase"/>
</dbReference>
<name>A0A098R2C5_9SPIO</name>
<dbReference type="GO" id="GO:0005524">
    <property type="term" value="F:ATP binding"/>
    <property type="evidence" value="ECO:0007669"/>
    <property type="project" value="UniProtKB-KW"/>
</dbReference>
<evidence type="ECO:0000256" key="4">
    <source>
        <dbReference type="ARBA" id="ARBA00022840"/>
    </source>
</evidence>
<dbReference type="GO" id="GO:0030975">
    <property type="term" value="F:thiamine binding"/>
    <property type="evidence" value="ECO:0007669"/>
    <property type="project" value="InterPro"/>
</dbReference>
<gene>
    <name evidence="8" type="ORF">DC28_01795</name>
</gene>
<feature type="domain" description="Thiamin pyrophosphokinase thiamin-binding" evidence="7">
    <location>
        <begin position="120"/>
        <end position="173"/>
    </location>
</feature>
<evidence type="ECO:0000256" key="2">
    <source>
        <dbReference type="ARBA" id="ARBA00022741"/>
    </source>
</evidence>
<keyword evidence="1" id="KW-0808">Transferase</keyword>
<dbReference type="PANTHER" id="PTHR41299">
    <property type="entry name" value="THIAMINE PYROPHOSPHOKINASE"/>
    <property type="match status" value="1"/>
</dbReference>
<protein>
    <recommendedName>
        <fullName evidence="5">Thiamine diphosphokinase</fullName>
        <ecNumber evidence="5">2.7.6.2</ecNumber>
    </recommendedName>
</protein>
<dbReference type="GO" id="GO:0006772">
    <property type="term" value="P:thiamine metabolic process"/>
    <property type="evidence" value="ECO:0007669"/>
    <property type="project" value="UniProtKB-UniRule"/>
</dbReference>
<dbReference type="CDD" id="cd07995">
    <property type="entry name" value="TPK"/>
    <property type="match status" value="1"/>
</dbReference>
<sequence length="193" mass="21706">MIAADSGFDTVLDAGLEPDLVIGDMDSLVHRESLRKMDPDRVIKYPKEKDFSDTELAIQFALERGATELLILGGGGGRLDHTLSIIHIVSRLSVPVFWITKYDELFMLFPGQTSLAKMKDRRVSFTPLGQTHTVCNSQGLAWDLKDVIWQEMPMSLSNVGIQETVTVTVQEGSLLCIVELTENHRTQYELKRR</sequence>
<dbReference type="InterPro" id="IPR053149">
    <property type="entry name" value="TPK"/>
</dbReference>
<keyword evidence="9" id="KW-1185">Reference proteome</keyword>
<evidence type="ECO:0000313" key="8">
    <source>
        <dbReference type="EMBL" id="KGE73936.1"/>
    </source>
</evidence>
<dbReference type="GO" id="GO:0016301">
    <property type="term" value="F:kinase activity"/>
    <property type="evidence" value="ECO:0007669"/>
    <property type="project" value="UniProtKB-KW"/>
</dbReference>
<keyword evidence="2" id="KW-0547">Nucleotide-binding</keyword>
<dbReference type="InterPro" id="IPR007371">
    <property type="entry name" value="TPK_catalytic"/>
</dbReference>
<evidence type="ECO:0000313" key="9">
    <source>
        <dbReference type="Proteomes" id="UP000029692"/>
    </source>
</evidence>
<dbReference type="EC" id="2.7.6.2" evidence="5"/>
<evidence type="ECO:0000256" key="1">
    <source>
        <dbReference type="ARBA" id="ARBA00022679"/>
    </source>
</evidence>
<evidence type="ECO:0000259" key="7">
    <source>
        <dbReference type="Pfam" id="PF04265"/>
    </source>
</evidence>
<proteinExistence type="predicted"/>
<organism evidence="8 9">
    <name type="scientific">Spirochaeta lutea</name>
    <dbReference type="NCBI Taxonomy" id="1480694"/>
    <lineage>
        <taxon>Bacteria</taxon>
        <taxon>Pseudomonadati</taxon>
        <taxon>Spirochaetota</taxon>
        <taxon>Spirochaetia</taxon>
        <taxon>Spirochaetales</taxon>
        <taxon>Spirochaetaceae</taxon>
        <taxon>Spirochaeta</taxon>
    </lineage>
</organism>
<dbReference type="GO" id="GO:0004788">
    <property type="term" value="F:thiamine diphosphokinase activity"/>
    <property type="evidence" value="ECO:0007669"/>
    <property type="project" value="UniProtKB-UniRule"/>
</dbReference>
<dbReference type="NCBIfam" id="TIGR01378">
    <property type="entry name" value="thi_PPkinase"/>
    <property type="match status" value="1"/>
</dbReference>
<dbReference type="InterPro" id="IPR036371">
    <property type="entry name" value="TPK_B1-bd_sf"/>
</dbReference>
<dbReference type="SUPFAM" id="SSF63862">
    <property type="entry name" value="Thiamin pyrophosphokinase, substrate-binding domain"/>
    <property type="match status" value="1"/>
</dbReference>
<evidence type="ECO:0000259" key="6">
    <source>
        <dbReference type="Pfam" id="PF04263"/>
    </source>
</evidence>
<dbReference type="Pfam" id="PF04263">
    <property type="entry name" value="TPK_catalytic"/>
    <property type="match status" value="1"/>
</dbReference>
<dbReference type="SUPFAM" id="SSF63999">
    <property type="entry name" value="Thiamin pyrophosphokinase, catalytic domain"/>
    <property type="match status" value="1"/>
</dbReference>